<evidence type="ECO:0000313" key="4">
    <source>
        <dbReference type="Proteomes" id="UP000005240"/>
    </source>
</evidence>
<keyword evidence="4" id="KW-1185">Reference proteome</keyword>
<dbReference type="EMBL" id="ADAS02000086">
    <property type="protein sequence ID" value="OAV91135.1"/>
    <property type="molecule type" value="Genomic_DNA"/>
</dbReference>
<reference evidence="2" key="2">
    <citation type="submission" date="2016-05" db="EMBL/GenBank/DDBJ databases">
        <title>Comparative analysis highlights variable genome content of wheat rusts and divergence of the mating loci.</title>
        <authorList>
            <person name="Cuomo C.A."/>
            <person name="Bakkeren G."/>
            <person name="Szabo L."/>
            <person name="Khalil H."/>
            <person name="Joly D."/>
            <person name="Goldberg J."/>
            <person name="Young S."/>
            <person name="Zeng Q."/>
            <person name="Fellers J."/>
        </authorList>
    </citation>
    <scope>NUCLEOTIDE SEQUENCE [LARGE SCALE GENOMIC DNA]</scope>
    <source>
        <strain evidence="2">1-1 BBBD Race 1</strain>
    </source>
</reference>
<feature type="compositionally biased region" description="Low complexity" evidence="1">
    <location>
        <begin position="242"/>
        <end position="265"/>
    </location>
</feature>
<proteinExistence type="predicted"/>
<dbReference type="STRING" id="630390.A0A180GEQ0"/>
<reference evidence="3 4" key="3">
    <citation type="journal article" date="2017" name="G3 (Bethesda)">
        <title>Comparative analysis highlights variable genome content of wheat rusts and divergence of the mating loci.</title>
        <authorList>
            <person name="Cuomo C.A."/>
            <person name="Bakkeren G."/>
            <person name="Khalil H.B."/>
            <person name="Panwar V."/>
            <person name="Joly D."/>
            <person name="Linning R."/>
            <person name="Sakthikumar S."/>
            <person name="Song X."/>
            <person name="Adiconis X."/>
            <person name="Fan L."/>
            <person name="Goldberg J.M."/>
            <person name="Levin J.Z."/>
            <person name="Young S."/>
            <person name="Zeng Q."/>
            <person name="Anikster Y."/>
            <person name="Bruce M."/>
            <person name="Wang M."/>
            <person name="Yin C."/>
            <person name="McCallum B."/>
            <person name="Szabo L.J."/>
            <person name="Hulbert S."/>
            <person name="Chen X."/>
            <person name="Fellers J.P."/>
        </authorList>
    </citation>
    <scope>NUCLEOTIDE SEQUENCE</scope>
    <source>
        <strain evidence="3">isolate 1-1 / race 1 (BBBD)</strain>
        <strain evidence="4">Isolate 1-1 / race 1 (BBBD)</strain>
    </source>
</reference>
<feature type="compositionally biased region" description="Low complexity" evidence="1">
    <location>
        <begin position="316"/>
        <end position="340"/>
    </location>
</feature>
<evidence type="ECO:0000313" key="3">
    <source>
        <dbReference type="EnsemblFungi" id="PTTG_04196-t43_1-p1"/>
    </source>
</evidence>
<gene>
    <name evidence="2" type="ORF">PTTG_04196</name>
</gene>
<evidence type="ECO:0000256" key="1">
    <source>
        <dbReference type="SAM" id="MobiDB-lite"/>
    </source>
</evidence>
<evidence type="ECO:0000313" key="2">
    <source>
        <dbReference type="EMBL" id="OAV91135.1"/>
    </source>
</evidence>
<dbReference type="EnsemblFungi" id="PTTG_04196-t43_1">
    <property type="protein sequence ID" value="PTTG_04196-t43_1-p1"/>
    <property type="gene ID" value="PTTG_04196"/>
</dbReference>
<dbReference type="Proteomes" id="UP000005240">
    <property type="component" value="Unassembled WGS sequence"/>
</dbReference>
<organism evidence="2">
    <name type="scientific">Puccinia triticina (isolate 1-1 / race 1 (BBBD))</name>
    <name type="common">Brown leaf rust fungus</name>
    <dbReference type="NCBI Taxonomy" id="630390"/>
    <lineage>
        <taxon>Eukaryota</taxon>
        <taxon>Fungi</taxon>
        <taxon>Dikarya</taxon>
        <taxon>Basidiomycota</taxon>
        <taxon>Pucciniomycotina</taxon>
        <taxon>Pucciniomycetes</taxon>
        <taxon>Pucciniales</taxon>
        <taxon>Pucciniaceae</taxon>
        <taxon>Puccinia</taxon>
    </lineage>
</organism>
<reference evidence="2" key="1">
    <citation type="submission" date="2009-11" db="EMBL/GenBank/DDBJ databases">
        <authorList>
            <consortium name="The Broad Institute Genome Sequencing Platform"/>
            <person name="Ward D."/>
            <person name="Feldgarden M."/>
            <person name="Earl A."/>
            <person name="Young S.K."/>
            <person name="Zeng Q."/>
            <person name="Koehrsen M."/>
            <person name="Alvarado L."/>
            <person name="Berlin A."/>
            <person name="Bochicchio J."/>
            <person name="Borenstein D."/>
            <person name="Chapman S.B."/>
            <person name="Chen Z."/>
            <person name="Engels R."/>
            <person name="Freedman E."/>
            <person name="Gellesch M."/>
            <person name="Goldberg J."/>
            <person name="Griggs A."/>
            <person name="Gujja S."/>
            <person name="Heilman E."/>
            <person name="Heiman D."/>
            <person name="Hepburn T."/>
            <person name="Howarth C."/>
            <person name="Jen D."/>
            <person name="Larson L."/>
            <person name="Lewis B."/>
            <person name="Mehta T."/>
            <person name="Park D."/>
            <person name="Pearson M."/>
            <person name="Roberts A."/>
            <person name="Saif S."/>
            <person name="Shea T."/>
            <person name="Shenoy N."/>
            <person name="Sisk P."/>
            <person name="Stolte C."/>
            <person name="Sykes S."/>
            <person name="Thomson T."/>
            <person name="Walk T."/>
            <person name="White J."/>
            <person name="Yandava C."/>
            <person name="Izard J."/>
            <person name="Baranova O.V."/>
            <person name="Blanton J.M."/>
            <person name="Tanner A.C."/>
            <person name="Dewhirst F.E."/>
            <person name="Haas B."/>
            <person name="Nusbaum C."/>
            <person name="Birren B."/>
        </authorList>
    </citation>
    <scope>NUCLEOTIDE SEQUENCE [LARGE SCALE GENOMIC DNA]</scope>
    <source>
        <strain evidence="2">1-1 BBBD Race 1</strain>
    </source>
</reference>
<dbReference type="AlphaFoldDB" id="A0A180GEQ0"/>
<reference evidence="3" key="4">
    <citation type="submission" date="2025-05" db="UniProtKB">
        <authorList>
            <consortium name="EnsemblFungi"/>
        </authorList>
    </citation>
    <scope>IDENTIFICATION</scope>
    <source>
        <strain evidence="3">isolate 1-1 / race 1 (BBBD)</strain>
    </source>
</reference>
<dbReference type="VEuPathDB" id="FungiDB:PTTG_04196"/>
<sequence length="385" mass="37263">MTSPADQLYSRNVSSGDYVTVEGVVTLRREAMTLKNIIVSKGETPRPTLAMELYKYPFDCHLKKAFLHSHCTALAPLSNLPFRVQILTSDQAHTSFLLRNSHLVPLYDFYHLFQPLLSVLFDLVNMRSFAVLATLVISLSQIPADVTAATSHPAPPKADYSAGSPPPDAGAGQSGAPPGASPDASSPAAGAPTPGGGGEAAGATPPPGGAGSPPPPPPPPGAPSPDAGAGGSTPPPPPSGAPSPDAGAGGASPTPAPSGASSPDAGAGGPSPSGTAVSATGKPGAAGPQAPVPGDMSSGQCMCPPPPSCAAGGAGASPTPGGASSPSPSGSASDPTSQSPDPAQAGTPPVNGTTPGDQPGAAAFTSAQGTVLTSLLAMSLAAIAL</sequence>
<accession>A0A180GEQ0</accession>
<feature type="compositionally biased region" description="Low complexity" evidence="1">
    <location>
        <begin position="169"/>
        <end position="192"/>
    </location>
</feature>
<protein>
    <submittedName>
        <fullName evidence="2 3">Uncharacterized protein</fullName>
    </submittedName>
</protein>
<name>A0A180GEQ0_PUCT1</name>
<feature type="compositionally biased region" description="Pro residues" evidence="1">
    <location>
        <begin position="204"/>
        <end position="223"/>
    </location>
</feature>
<feature type="compositionally biased region" description="Low complexity" evidence="1">
    <location>
        <begin position="272"/>
        <end position="294"/>
    </location>
</feature>
<feature type="region of interest" description="Disordered" evidence="1">
    <location>
        <begin position="148"/>
        <end position="363"/>
    </location>
</feature>